<dbReference type="SUPFAM" id="SSF81324">
    <property type="entry name" value="Voltage-gated potassium channels"/>
    <property type="match status" value="2"/>
</dbReference>
<evidence type="ECO:0000256" key="5">
    <source>
        <dbReference type="ARBA" id="ARBA00023065"/>
    </source>
</evidence>
<dbReference type="PANTHER" id="PTHR31296">
    <property type="entry name" value="UPF0565 PROTEIN C2ORF69"/>
    <property type="match status" value="1"/>
</dbReference>
<dbReference type="Pfam" id="PF10561">
    <property type="entry name" value="C2orf69"/>
    <property type="match status" value="1"/>
</dbReference>
<feature type="transmembrane region" description="Helical" evidence="9">
    <location>
        <begin position="226"/>
        <end position="245"/>
    </location>
</feature>
<evidence type="ECO:0000256" key="2">
    <source>
        <dbReference type="ARBA" id="ARBA00022448"/>
    </source>
</evidence>
<organism evidence="11 12">
    <name type="scientific">Pseudolycoriella hygida</name>
    <dbReference type="NCBI Taxonomy" id="35572"/>
    <lineage>
        <taxon>Eukaryota</taxon>
        <taxon>Metazoa</taxon>
        <taxon>Ecdysozoa</taxon>
        <taxon>Arthropoda</taxon>
        <taxon>Hexapoda</taxon>
        <taxon>Insecta</taxon>
        <taxon>Pterygota</taxon>
        <taxon>Neoptera</taxon>
        <taxon>Endopterygota</taxon>
        <taxon>Diptera</taxon>
        <taxon>Nematocera</taxon>
        <taxon>Sciaroidea</taxon>
        <taxon>Sciaridae</taxon>
        <taxon>Pseudolycoriella</taxon>
    </lineage>
</organism>
<comment type="subcellular location">
    <subcellularLocation>
        <location evidence="1">Membrane</location>
        <topology evidence="1">Multi-pass membrane protein</topology>
    </subcellularLocation>
</comment>
<dbReference type="PRINTS" id="PR01333">
    <property type="entry name" value="2POREKCHANEL"/>
</dbReference>
<feature type="transmembrane region" description="Helical" evidence="9">
    <location>
        <begin position="162"/>
        <end position="181"/>
    </location>
</feature>
<evidence type="ECO:0000256" key="8">
    <source>
        <dbReference type="RuleBase" id="RU003857"/>
    </source>
</evidence>
<keyword evidence="5 8" id="KW-0406">Ion transport</keyword>
<dbReference type="Pfam" id="PF07885">
    <property type="entry name" value="Ion_trans_2"/>
    <property type="match status" value="2"/>
</dbReference>
<name>A0A9Q0RZX9_9DIPT</name>
<gene>
    <name evidence="11" type="ORF">Bhyg_11078</name>
</gene>
<dbReference type="PANTHER" id="PTHR31296:SF1">
    <property type="entry name" value="MITOCHONDRIAL PROTEIN C2ORF69"/>
    <property type="match status" value="1"/>
</dbReference>
<protein>
    <submittedName>
        <fullName evidence="11">Mitochondrial protein C2orf69</fullName>
    </submittedName>
</protein>
<evidence type="ECO:0000313" key="11">
    <source>
        <dbReference type="EMBL" id="KAJ6638343.1"/>
    </source>
</evidence>
<evidence type="ECO:0000313" key="12">
    <source>
        <dbReference type="Proteomes" id="UP001151699"/>
    </source>
</evidence>
<dbReference type="EMBL" id="WJQU01000003">
    <property type="protein sequence ID" value="KAJ6638343.1"/>
    <property type="molecule type" value="Genomic_DNA"/>
</dbReference>
<evidence type="ECO:0000256" key="1">
    <source>
        <dbReference type="ARBA" id="ARBA00004141"/>
    </source>
</evidence>
<feature type="transmembrane region" description="Helical" evidence="9">
    <location>
        <begin position="131"/>
        <end position="150"/>
    </location>
</feature>
<sequence length="754" mass="85754">MLRNRTSVRSHESSSSLSIDNRGKVKECCRKTVAFMCTQVGVGGLIVVYAVVGAASFIEIETNANHTSNYHIELVTKLRNDCSHQLWLKSKLMNFDQKIWEQEVSVIIQNYQHELIKAIKKGWSGKSPAEVWSFPAAMMYCLSVFSMIGYGNMTPRTQWGKFTTVVYATFGIPLYILYFMNMGKVLAKTFRWFYTWIKECSSDPMDIDIEDGSIHAKKKIIVPSTACLWVMSFYILIGTFLFAHWESWGYLDSVYFCVTSLCKIGIGDFVPGTASNITIPLVGLKIGDSTSQNQTKLVINFVYMLLGMGLVAMCYNLMREDVRVKMKEMKEDMLLCLEDMRLKFSRCFSKKEVMLGGTTTTGRIGAQQNTVPIRLRAVSGFQNRLNDVVYCPPIVKNEDEPPTAVVYFGGDVQDFSENMETNRDSKSYMKYNLESTALLLRNGFPKSHIIVIRPARMEFKTFSCFDNFVRGNSAGVPDHTPMHHSLQHLEKLLQSTSQRLQNLNQTPSTSGTSNVEANQEIDIDILQVQETVTVDTDGESEYTCKDSSSSCNSITSADLTTELLQNDIQTTIASPSTSEVIELLDPLWWRDNLNLEKCKLILVGFSKGCVVLNQFIYEFHYLKTLTPDDSTMIRLLTRIKEMYWLDGGHGGAKNTWITSRSLLETLTRLGINIYVHVTPYQVQDDRRPWIRKEEKSFTDLLRRLGANLTRCLHFDTSAVANLYTHFEVLQVFRQPCPTPHPAHISPQKDDEEEK</sequence>
<feature type="domain" description="Potassium channel" evidence="10">
    <location>
        <begin position="230"/>
        <end position="319"/>
    </location>
</feature>
<keyword evidence="4 9" id="KW-1133">Transmembrane helix</keyword>
<dbReference type="GO" id="GO:0005267">
    <property type="term" value="F:potassium channel activity"/>
    <property type="evidence" value="ECO:0007669"/>
    <property type="project" value="InterPro"/>
</dbReference>
<evidence type="ECO:0000256" key="3">
    <source>
        <dbReference type="ARBA" id="ARBA00022692"/>
    </source>
</evidence>
<dbReference type="OrthoDB" id="419333at2759"/>
<comment type="caution">
    <text evidence="11">The sequence shown here is derived from an EMBL/GenBank/DDBJ whole genome shotgun (WGS) entry which is preliminary data.</text>
</comment>
<evidence type="ECO:0000256" key="4">
    <source>
        <dbReference type="ARBA" id="ARBA00022989"/>
    </source>
</evidence>
<keyword evidence="2 8" id="KW-0813">Transport</keyword>
<dbReference type="InterPro" id="IPR003280">
    <property type="entry name" value="2pore_dom_K_chnl"/>
</dbReference>
<dbReference type="Proteomes" id="UP001151699">
    <property type="component" value="Chromosome X"/>
</dbReference>
<keyword evidence="12" id="KW-1185">Reference proteome</keyword>
<dbReference type="GO" id="GO:0005739">
    <property type="term" value="C:mitochondrion"/>
    <property type="evidence" value="ECO:0007669"/>
    <property type="project" value="TreeGrafter"/>
</dbReference>
<proteinExistence type="inferred from homology"/>
<accession>A0A9Q0RZX9</accession>
<evidence type="ECO:0000256" key="9">
    <source>
        <dbReference type="SAM" id="Phobius"/>
    </source>
</evidence>
<evidence type="ECO:0000259" key="10">
    <source>
        <dbReference type="Pfam" id="PF07885"/>
    </source>
</evidence>
<dbReference type="GO" id="GO:0016020">
    <property type="term" value="C:membrane"/>
    <property type="evidence" value="ECO:0007669"/>
    <property type="project" value="UniProtKB-SubCell"/>
</dbReference>
<dbReference type="InterPro" id="IPR013099">
    <property type="entry name" value="K_chnl_dom"/>
</dbReference>
<keyword evidence="3 8" id="KW-0812">Transmembrane</keyword>
<keyword evidence="7 8" id="KW-0407">Ion channel</keyword>
<dbReference type="InterPro" id="IPR018881">
    <property type="entry name" value="C2orf69_mit"/>
</dbReference>
<comment type="similarity">
    <text evidence="8">Belongs to the two pore domain potassium channel (TC 1.A.1.8) family.</text>
</comment>
<dbReference type="Gene3D" id="1.10.287.70">
    <property type="match status" value="1"/>
</dbReference>
<evidence type="ECO:0000256" key="7">
    <source>
        <dbReference type="ARBA" id="ARBA00023303"/>
    </source>
</evidence>
<evidence type="ECO:0000256" key="6">
    <source>
        <dbReference type="ARBA" id="ARBA00023136"/>
    </source>
</evidence>
<reference evidence="11" key="1">
    <citation type="submission" date="2022-07" db="EMBL/GenBank/DDBJ databases">
        <authorList>
            <person name="Trinca V."/>
            <person name="Uliana J.V.C."/>
            <person name="Torres T.T."/>
            <person name="Ward R.J."/>
            <person name="Monesi N."/>
        </authorList>
    </citation>
    <scope>NUCLEOTIDE SEQUENCE</scope>
    <source>
        <strain evidence="11">HSMRA1968</strain>
        <tissue evidence="11">Whole embryos</tissue>
    </source>
</reference>
<feature type="domain" description="Potassium channel" evidence="10">
    <location>
        <begin position="128"/>
        <end position="187"/>
    </location>
</feature>
<feature type="transmembrane region" description="Helical" evidence="9">
    <location>
        <begin position="297"/>
        <end position="318"/>
    </location>
</feature>
<keyword evidence="6 9" id="KW-0472">Membrane</keyword>
<dbReference type="AlphaFoldDB" id="A0A9Q0RZX9"/>